<evidence type="ECO:0000256" key="3">
    <source>
        <dbReference type="ARBA" id="ARBA00022679"/>
    </source>
</evidence>
<dbReference type="GeneID" id="100376750"/>
<evidence type="ECO:0000313" key="13">
    <source>
        <dbReference type="RefSeq" id="XP_006824278.1"/>
    </source>
</evidence>
<dbReference type="PANTHER" id="PTHR12129">
    <property type="entry name" value="HEPARAN SULFATE 2-O-SULFOTRANSFERASE"/>
    <property type="match status" value="1"/>
</dbReference>
<dbReference type="RefSeq" id="XP_002740956.1">
    <property type="nucleotide sequence ID" value="XM_002740910.2"/>
</dbReference>
<keyword evidence="7" id="KW-0333">Golgi apparatus</keyword>
<evidence type="ECO:0000256" key="7">
    <source>
        <dbReference type="ARBA" id="ARBA00023034"/>
    </source>
</evidence>
<evidence type="ECO:0000256" key="10">
    <source>
        <dbReference type="SAM" id="Phobius"/>
    </source>
</evidence>
<name>A0ABM0GZN3_SACKO</name>
<dbReference type="PANTHER" id="PTHR12129:SF15">
    <property type="entry name" value="URONYL 2-SULFOTRANSFERASE"/>
    <property type="match status" value="1"/>
</dbReference>
<keyword evidence="11" id="KW-1185">Reference proteome</keyword>
<keyword evidence="3" id="KW-0808">Transferase</keyword>
<evidence type="ECO:0000256" key="1">
    <source>
        <dbReference type="ARBA" id="ARBA00004323"/>
    </source>
</evidence>
<reference evidence="12 13" key="1">
    <citation type="submission" date="2025-05" db="UniProtKB">
        <authorList>
            <consortium name="RefSeq"/>
        </authorList>
    </citation>
    <scope>IDENTIFICATION</scope>
    <source>
        <tissue evidence="12 13">Testes</tissue>
    </source>
</reference>
<feature type="transmembrane region" description="Helical" evidence="10">
    <location>
        <begin position="20"/>
        <end position="44"/>
    </location>
</feature>
<dbReference type="InterPro" id="IPR005331">
    <property type="entry name" value="Sulfotransferase"/>
</dbReference>
<comment type="subcellular location">
    <subcellularLocation>
        <location evidence="1">Golgi apparatus membrane</location>
        <topology evidence="1">Single-pass type II membrane protein</topology>
    </subcellularLocation>
</comment>
<evidence type="ECO:0000256" key="9">
    <source>
        <dbReference type="ARBA" id="ARBA00023180"/>
    </source>
</evidence>
<keyword evidence="6 10" id="KW-1133">Transmembrane helix</keyword>
<gene>
    <name evidence="12 13" type="primary">LOC100376750</name>
</gene>
<keyword evidence="8 10" id="KW-0472">Membrane</keyword>
<dbReference type="InterPro" id="IPR007734">
    <property type="entry name" value="Heparan_SO4_2-O-STrfase"/>
</dbReference>
<evidence type="ECO:0000313" key="11">
    <source>
        <dbReference type="Proteomes" id="UP000694865"/>
    </source>
</evidence>
<dbReference type="Pfam" id="PF03567">
    <property type="entry name" value="Sulfotransfer_2"/>
    <property type="match status" value="1"/>
</dbReference>
<dbReference type="RefSeq" id="XP_006824278.1">
    <property type="nucleotide sequence ID" value="XM_006824215.1"/>
</dbReference>
<evidence type="ECO:0000256" key="5">
    <source>
        <dbReference type="ARBA" id="ARBA00022968"/>
    </source>
</evidence>
<sequence length="344" mass="39499">MKVDFRFQRFTQQHSLKSRIILYFLYKRCSTVAVLSVIVVSLYFTIANLSLIVTGGSANSQVSLALREASYEDLKPVVSFSNLTWSERSVIFNRIERTGSRTLLTIAEKLSKKYNYTVQTRDAWAMKYMGLGEQKALVHTVNAVKTPFIYDQSVHYIHFPRYGSKQPFWISLVRDPLRRIISLYYYKRYGDVGTRPNASQPTAGKPSFDDCVLKNQPECSLKNVFRVIPYFCGQSAGCRVPNKWALETAKKNVEENFKFVGVLEELNTTFQVLEVLLPQFFHGAPRVHKSIISSGVVDHFKSFPGQPPSEQALTKMKGRLALEYEFYEFVKEKMTKMKNDLGIK</sequence>
<protein>
    <submittedName>
        <fullName evidence="12">Uronyl 2-sulfotransferase-like isoform X1</fullName>
    </submittedName>
    <submittedName>
        <fullName evidence="13">Uronyl 2-sulfotransferase-like isoform X2</fullName>
    </submittedName>
</protein>
<evidence type="ECO:0000256" key="2">
    <source>
        <dbReference type="ARBA" id="ARBA00010569"/>
    </source>
</evidence>
<evidence type="ECO:0000256" key="4">
    <source>
        <dbReference type="ARBA" id="ARBA00022692"/>
    </source>
</evidence>
<proteinExistence type="inferred from homology"/>
<keyword evidence="5" id="KW-0735">Signal-anchor</keyword>
<comment type="similarity">
    <text evidence="2">Belongs to the sulfotransferase 3 family.</text>
</comment>
<evidence type="ECO:0000256" key="8">
    <source>
        <dbReference type="ARBA" id="ARBA00023136"/>
    </source>
</evidence>
<organism evidence="11 12">
    <name type="scientific">Saccoglossus kowalevskii</name>
    <name type="common">Acorn worm</name>
    <dbReference type="NCBI Taxonomy" id="10224"/>
    <lineage>
        <taxon>Eukaryota</taxon>
        <taxon>Metazoa</taxon>
        <taxon>Hemichordata</taxon>
        <taxon>Enteropneusta</taxon>
        <taxon>Harrimaniidae</taxon>
        <taxon>Saccoglossus</taxon>
    </lineage>
</organism>
<evidence type="ECO:0000313" key="12">
    <source>
        <dbReference type="RefSeq" id="XP_002740956.1"/>
    </source>
</evidence>
<dbReference type="Proteomes" id="UP000694865">
    <property type="component" value="Unplaced"/>
</dbReference>
<evidence type="ECO:0000256" key="6">
    <source>
        <dbReference type="ARBA" id="ARBA00022989"/>
    </source>
</evidence>
<accession>A0ABM0GZN3</accession>
<dbReference type="InterPro" id="IPR027417">
    <property type="entry name" value="P-loop_NTPase"/>
</dbReference>
<dbReference type="SUPFAM" id="SSF52540">
    <property type="entry name" value="P-loop containing nucleoside triphosphate hydrolases"/>
    <property type="match status" value="1"/>
</dbReference>
<keyword evidence="4 10" id="KW-0812">Transmembrane</keyword>
<dbReference type="Gene3D" id="3.40.50.300">
    <property type="entry name" value="P-loop containing nucleotide triphosphate hydrolases"/>
    <property type="match status" value="1"/>
</dbReference>
<keyword evidence="9" id="KW-0325">Glycoprotein</keyword>